<dbReference type="EMBL" id="JASPKZ010005681">
    <property type="protein sequence ID" value="KAJ9588455.1"/>
    <property type="molecule type" value="Genomic_DNA"/>
</dbReference>
<dbReference type="SUPFAM" id="SSF103473">
    <property type="entry name" value="MFS general substrate transporter"/>
    <property type="match status" value="1"/>
</dbReference>
<accession>A0AAD7ZWX8</accession>
<name>A0AAD7ZWX8_DIPPU</name>
<sequence length="229" mass="25413">MSAGHTSVLLPELQSNHSSIPTDKDMGAWIASVHSIMMPIGCFIGGILADCFGRRSALMLSSGMFVVGWLLICGAWNHGMIILGRVIDGASKGMLGTTFEIMMDEFSDRSKRGSLLATIGAMFGFGNALIYGLGTIFDWRLTAGISAILPLITLVIFYLLPESAIWLVRKNRLREAKDSLNWSYGPGHEMQQRYLGEWILFYNYLTALKSKHKKNAFSRRGLLRTQTDL</sequence>
<dbReference type="PANTHER" id="PTHR48021">
    <property type="match status" value="1"/>
</dbReference>
<dbReference type="InterPro" id="IPR020846">
    <property type="entry name" value="MFS_dom"/>
</dbReference>
<keyword evidence="2 5" id="KW-0812">Transmembrane</keyword>
<dbReference type="PANTHER" id="PTHR48021:SF7">
    <property type="entry name" value="RH09188P"/>
    <property type="match status" value="1"/>
</dbReference>
<evidence type="ECO:0000313" key="8">
    <source>
        <dbReference type="Proteomes" id="UP001233999"/>
    </source>
</evidence>
<keyword evidence="3 5" id="KW-1133">Transmembrane helix</keyword>
<comment type="caution">
    <text evidence="7">The sequence shown here is derived from an EMBL/GenBank/DDBJ whole genome shotgun (WGS) entry which is preliminary data.</text>
</comment>
<organism evidence="7 8">
    <name type="scientific">Diploptera punctata</name>
    <name type="common">Pacific beetle cockroach</name>
    <dbReference type="NCBI Taxonomy" id="6984"/>
    <lineage>
        <taxon>Eukaryota</taxon>
        <taxon>Metazoa</taxon>
        <taxon>Ecdysozoa</taxon>
        <taxon>Arthropoda</taxon>
        <taxon>Hexapoda</taxon>
        <taxon>Insecta</taxon>
        <taxon>Pterygota</taxon>
        <taxon>Neoptera</taxon>
        <taxon>Polyneoptera</taxon>
        <taxon>Dictyoptera</taxon>
        <taxon>Blattodea</taxon>
        <taxon>Blaberoidea</taxon>
        <taxon>Blaberidae</taxon>
        <taxon>Diplopterinae</taxon>
        <taxon>Diploptera</taxon>
    </lineage>
</organism>
<evidence type="ECO:0000256" key="5">
    <source>
        <dbReference type="SAM" id="Phobius"/>
    </source>
</evidence>
<dbReference type="GO" id="GO:0016020">
    <property type="term" value="C:membrane"/>
    <property type="evidence" value="ECO:0007669"/>
    <property type="project" value="UniProtKB-SubCell"/>
</dbReference>
<keyword evidence="4 5" id="KW-0472">Membrane</keyword>
<dbReference type="Gene3D" id="1.20.1250.20">
    <property type="entry name" value="MFS general substrate transporter like domains"/>
    <property type="match status" value="1"/>
</dbReference>
<dbReference type="Pfam" id="PF00083">
    <property type="entry name" value="Sugar_tr"/>
    <property type="match status" value="1"/>
</dbReference>
<evidence type="ECO:0000313" key="7">
    <source>
        <dbReference type="EMBL" id="KAJ9588455.1"/>
    </source>
</evidence>
<reference evidence="7" key="2">
    <citation type="submission" date="2023-05" db="EMBL/GenBank/DDBJ databases">
        <authorList>
            <person name="Fouks B."/>
        </authorList>
    </citation>
    <scope>NUCLEOTIDE SEQUENCE</scope>
    <source>
        <strain evidence="7">Stay&amp;Tobe</strain>
        <tissue evidence="7">Testes</tissue>
    </source>
</reference>
<evidence type="ECO:0000256" key="1">
    <source>
        <dbReference type="ARBA" id="ARBA00004141"/>
    </source>
</evidence>
<dbReference type="InterPro" id="IPR005828">
    <property type="entry name" value="MFS_sugar_transport-like"/>
</dbReference>
<protein>
    <recommendedName>
        <fullName evidence="6">Major facilitator superfamily (MFS) profile domain-containing protein</fullName>
    </recommendedName>
</protein>
<feature type="domain" description="Major facilitator superfamily (MFS) profile" evidence="6">
    <location>
        <begin position="1"/>
        <end position="229"/>
    </location>
</feature>
<dbReference type="PROSITE" id="PS00216">
    <property type="entry name" value="SUGAR_TRANSPORT_1"/>
    <property type="match status" value="1"/>
</dbReference>
<dbReference type="InterPro" id="IPR050549">
    <property type="entry name" value="MFS_Trehalose_Transporter"/>
</dbReference>
<proteinExistence type="predicted"/>
<evidence type="ECO:0000259" key="6">
    <source>
        <dbReference type="PROSITE" id="PS50850"/>
    </source>
</evidence>
<evidence type="ECO:0000256" key="4">
    <source>
        <dbReference type="ARBA" id="ARBA00023136"/>
    </source>
</evidence>
<gene>
    <name evidence="7" type="ORF">L9F63_018188</name>
</gene>
<dbReference type="InterPro" id="IPR036259">
    <property type="entry name" value="MFS_trans_sf"/>
</dbReference>
<feature type="transmembrane region" description="Helical" evidence="5">
    <location>
        <begin position="26"/>
        <end position="49"/>
    </location>
</feature>
<dbReference type="GO" id="GO:0022857">
    <property type="term" value="F:transmembrane transporter activity"/>
    <property type="evidence" value="ECO:0007669"/>
    <property type="project" value="InterPro"/>
</dbReference>
<comment type="subcellular location">
    <subcellularLocation>
        <location evidence="1">Membrane</location>
        <topology evidence="1">Multi-pass membrane protein</topology>
    </subcellularLocation>
</comment>
<dbReference type="AlphaFoldDB" id="A0AAD7ZWX8"/>
<dbReference type="PROSITE" id="PS50850">
    <property type="entry name" value="MFS"/>
    <property type="match status" value="1"/>
</dbReference>
<reference evidence="7" key="1">
    <citation type="journal article" date="2023" name="IScience">
        <title>Live-bearing cockroach genome reveals convergent evolutionary mechanisms linked to viviparity in insects and beyond.</title>
        <authorList>
            <person name="Fouks B."/>
            <person name="Harrison M.C."/>
            <person name="Mikhailova A.A."/>
            <person name="Marchal E."/>
            <person name="English S."/>
            <person name="Carruthers M."/>
            <person name="Jennings E.C."/>
            <person name="Chiamaka E.L."/>
            <person name="Frigard R.A."/>
            <person name="Pippel M."/>
            <person name="Attardo G.M."/>
            <person name="Benoit J.B."/>
            <person name="Bornberg-Bauer E."/>
            <person name="Tobe S.S."/>
        </authorList>
    </citation>
    <scope>NUCLEOTIDE SEQUENCE</scope>
    <source>
        <strain evidence="7">Stay&amp;Tobe</strain>
    </source>
</reference>
<evidence type="ECO:0000256" key="3">
    <source>
        <dbReference type="ARBA" id="ARBA00022989"/>
    </source>
</evidence>
<keyword evidence="8" id="KW-1185">Reference proteome</keyword>
<feature type="transmembrane region" description="Helical" evidence="5">
    <location>
        <begin position="143"/>
        <end position="168"/>
    </location>
</feature>
<dbReference type="Proteomes" id="UP001233999">
    <property type="component" value="Unassembled WGS sequence"/>
</dbReference>
<feature type="transmembrane region" description="Helical" evidence="5">
    <location>
        <begin position="56"/>
        <end position="77"/>
    </location>
</feature>
<feature type="transmembrane region" description="Helical" evidence="5">
    <location>
        <begin position="115"/>
        <end position="137"/>
    </location>
</feature>
<dbReference type="InterPro" id="IPR005829">
    <property type="entry name" value="Sugar_transporter_CS"/>
</dbReference>
<evidence type="ECO:0000256" key="2">
    <source>
        <dbReference type="ARBA" id="ARBA00022692"/>
    </source>
</evidence>